<dbReference type="HOGENOM" id="CLU_2687450_0_0_1"/>
<sequence>MALAHIFSASYGIPSTPGDLRSDASCSNLATSSSVTCWSEWYCFQVGTRSGNGKSRPFVDVLLLLRVACVHVSM</sequence>
<reference evidence="1 2" key="1">
    <citation type="journal article" date="2013" name="PLoS Genet.">
        <title>Comparative genome structure, secondary metabolite, and effector coding capacity across Cochliobolus pathogens.</title>
        <authorList>
            <person name="Condon B.J."/>
            <person name="Leng Y."/>
            <person name="Wu D."/>
            <person name="Bushley K.E."/>
            <person name="Ohm R.A."/>
            <person name="Otillar R."/>
            <person name="Martin J."/>
            <person name="Schackwitz W."/>
            <person name="Grimwood J."/>
            <person name="MohdZainudin N."/>
            <person name="Xue C."/>
            <person name="Wang R."/>
            <person name="Manning V.A."/>
            <person name="Dhillon B."/>
            <person name="Tu Z.J."/>
            <person name="Steffenson B.J."/>
            <person name="Salamov A."/>
            <person name="Sun H."/>
            <person name="Lowry S."/>
            <person name="LaButti K."/>
            <person name="Han J."/>
            <person name="Copeland A."/>
            <person name="Lindquist E."/>
            <person name="Barry K."/>
            <person name="Schmutz J."/>
            <person name="Baker S.E."/>
            <person name="Ciuffetti L.M."/>
            <person name="Grigoriev I.V."/>
            <person name="Zhong S."/>
            <person name="Turgeon B.G."/>
        </authorList>
    </citation>
    <scope>NUCLEOTIDE SEQUENCE [LARGE SCALE GENOMIC DNA]</scope>
    <source>
        <strain evidence="1 2">26-R-13</strain>
    </source>
</reference>
<protein>
    <submittedName>
        <fullName evidence="1">Uncharacterized protein</fullName>
    </submittedName>
</protein>
<evidence type="ECO:0000313" key="2">
    <source>
        <dbReference type="Proteomes" id="UP000053841"/>
    </source>
</evidence>
<keyword evidence="2" id="KW-1185">Reference proteome</keyword>
<dbReference type="AlphaFoldDB" id="W6XPR5"/>
<accession>W6XPR5</accession>
<proteinExistence type="predicted"/>
<gene>
    <name evidence="1" type="ORF">COCCADRAFT_112262</name>
</gene>
<dbReference type="RefSeq" id="XP_007718469.1">
    <property type="nucleotide sequence ID" value="XM_007720279.1"/>
</dbReference>
<name>W6XPR5_COCC2</name>
<evidence type="ECO:0000313" key="1">
    <source>
        <dbReference type="EMBL" id="EUC27225.1"/>
    </source>
</evidence>
<dbReference type="EMBL" id="KI964975">
    <property type="protein sequence ID" value="EUC27225.1"/>
    <property type="molecule type" value="Genomic_DNA"/>
</dbReference>
<organism evidence="1 2">
    <name type="scientific">Cochliobolus carbonum (strain 26-R-13)</name>
    <name type="common">Maize leaf spot fungus</name>
    <name type="synonym">Bipolaris zeicola</name>
    <dbReference type="NCBI Taxonomy" id="930089"/>
    <lineage>
        <taxon>Eukaryota</taxon>
        <taxon>Fungi</taxon>
        <taxon>Dikarya</taxon>
        <taxon>Ascomycota</taxon>
        <taxon>Pezizomycotina</taxon>
        <taxon>Dothideomycetes</taxon>
        <taxon>Pleosporomycetidae</taxon>
        <taxon>Pleosporales</taxon>
        <taxon>Pleosporineae</taxon>
        <taxon>Pleosporaceae</taxon>
        <taxon>Bipolaris</taxon>
    </lineage>
</organism>
<dbReference type="Proteomes" id="UP000053841">
    <property type="component" value="Unassembled WGS sequence"/>
</dbReference>
<dbReference type="KEGG" id="bze:COCCADRAFT_112262"/>
<dbReference type="GeneID" id="19144427"/>